<dbReference type="PROSITE" id="PS00798">
    <property type="entry name" value="ALDOKETO_REDUCTASE_1"/>
    <property type="match status" value="1"/>
</dbReference>
<dbReference type="InterPro" id="IPR044494">
    <property type="entry name" value="AKR3C2/3"/>
</dbReference>
<evidence type="ECO:0000256" key="4">
    <source>
        <dbReference type="PIRSR" id="PIRSR000097-1"/>
    </source>
</evidence>
<evidence type="ECO:0000256" key="3">
    <source>
        <dbReference type="ARBA" id="ARBA00023002"/>
    </source>
</evidence>
<proteinExistence type="inferred from homology"/>
<protein>
    <submittedName>
        <fullName evidence="8">NADP-dependent oxidoreductase domain-containing protein</fullName>
    </submittedName>
</protein>
<keyword evidence="9" id="KW-1185">Reference proteome</keyword>
<name>A0AAN6S0W2_9PEZI</name>
<dbReference type="CDD" id="cd19120">
    <property type="entry name" value="AKR_AKR3C2-3"/>
    <property type="match status" value="1"/>
</dbReference>
<organism evidence="8 9">
    <name type="scientific">Diplogelasinospora grovesii</name>
    <dbReference type="NCBI Taxonomy" id="303347"/>
    <lineage>
        <taxon>Eukaryota</taxon>
        <taxon>Fungi</taxon>
        <taxon>Dikarya</taxon>
        <taxon>Ascomycota</taxon>
        <taxon>Pezizomycotina</taxon>
        <taxon>Sordariomycetes</taxon>
        <taxon>Sordariomycetidae</taxon>
        <taxon>Sordariales</taxon>
        <taxon>Diplogelasinosporaceae</taxon>
        <taxon>Diplogelasinospora</taxon>
    </lineage>
</organism>
<dbReference type="PROSITE" id="PS00062">
    <property type="entry name" value="ALDOKETO_REDUCTASE_2"/>
    <property type="match status" value="1"/>
</dbReference>
<dbReference type="SUPFAM" id="SSF51430">
    <property type="entry name" value="NAD(P)-linked oxidoreductase"/>
    <property type="match status" value="1"/>
</dbReference>
<evidence type="ECO:0000256" key="1">
    <source>
        <dbReference type="ARBA" id="ARBA00007905"/>
    </source>
</evidence>
<dbReference type="InterPro" id="IPR020471">
    <property type="entry name" value="AKR"/>
</dbReference>
<feature type="domain" description="NADP-dependent oxidoreductase" evidence="7">
    <location>
        <begin position="20"/>
        <end position="275"/>
    </location>
</feature>
<dbReference type="InterPro" id="IPR036812">
    <property type="entry name" value="NAD(P)_OxRdtase_dom_sf"/>
</dbReference>
<dbReference type="Gene3D" id="3.20.20.100">
    <property type="entry name" value="NADP-dependent oxidoreductase domain"/>
    <property type="match status" value="1"/>
</dbReference>
<dbReference type="PRINTS" id="PR00069">
    <property type="entry name" value="ALDKETRDTASE"/>
</dbReference>
<comment type="caution">
    <text evidence="8">The sequence shown here is derived from an EMBL/GenBank/DDBJ whole genome shotgun (WGS) entry which is preliminary data.</text>
</comment>
<keyword evidence="3" id="KW-0560">Oxidoreductase</keyword>
<evidence type="ECO:0000256" key="2">
    <source>
        <dbReference type="ARBA" id="ARBA00022857"/>
    </source>
</evidence>
<dbReference type="GO" id="GO:0016652">
    <property type="term" value="F:oxidoreductase activity, acting on NAD(P)H as acceptor"/>
    <property type="evidence" value="ECO:0007669"/>
    <property type="project" value="InterPro"/>
</dbReference>
<evidence type="ECO:0000259" key="7">
    <source>
        <dbReference type="Pfam" id="PF00248"/>
    </source>
</evidence>
<accession>A0AAN6S0W2</accession>
<keyword evidence="2" id="KW-0521">NADP</keyword>
<reference evidence="9" key="1">
    <citation type="journal article" date="2023" name="Mol. Phylogenet. Evol.">
        <title>Genome-scale phylogeny and comparative genomics of the fungal order Sordariales.</title>
        <authorList>
            <person name="Hensen N."/>
            <person name="Bonometti L."/>
            <person name="Westerberg I."/>
            <person name="Brannstrom I.O."/>
            <person name="Guillou S."/>
            <person name="Cros-Aarteil S."/>
            <person name="Calhoun S."/>
            <person name="Haridas S."/>
            <person name="Kuo A."/>
            <person name="Mondo S."/>
            <person name="Pangilinan J."/>
            <person name="Riley R."/>
            <person name="LaButti K."/>
            <person name="Andreopoulos B."/>
            <person name="Lipzen A."/>
            <person name="Chen C."/>
            <person name="Yan M."/>
            <person name="Daum C."/>
            <person name="Ng V."/>
            <person name="Clum A."/>
            <person name="Steindorff A."/>
            <person name="Ohm R.A."/>
            <person name="Martin F."/>
            <person name="Silar P."/>
            <person name="Natvig D.O."/>
            <person name="Lalanne C."/>
            <person name="Gautier V."/>
            <person name="Ament-Velasquez S.L."/>
            <person name="Kruys A."/>
            <person name="Hutchinson M.I."/>
            <person name="Powell A.J."/>
            <person name="Barry K."/>
            <person name="Miller A.N."/>
            <person name="Grigoriev I.V."/>
            <person name="Debuchy R."/>
            <person name="Gladieux P."/>
            <person name="Hiltunen Thoren M."/>
            <person name="Johannesson H."/>
        </authorList>
    </citation>
    <scope>NUCLEOTIDE SEQUENCE [LARGE SCALE GENOMIC DNA]</scope>
    <source>
        <strain evidence="9">CBS 340.73</strain>
    </source>
</reference>
<comment type="similarity">
    <text evidence="1">Belongs to the aldo/keto reductase family.</text>
</comment>
<evidence type="ECO:0000313" key="9">
    <source>
        <dbReference type="Proteomes" id="UP001303473"/>
    </source>
</evidence>
<dbReference type="InterPro" id="IPR018170">
    <property type="entry name" value="Aldo/ket_reductase_CS"/>
</dbReference>
<dbReference type="FunFam" id="3.20.20.100:FF:000002">
    <property type="entry name" value="2,5-diketo-D-gluconic acid reductase A"/>
    <property type="match status" value="1"/>
</dbReference>
<feature type="active site" description="Proton donor" evidence="4">
    <location>
        <position position="59"/>
    </location>
</feature>
<feature type="site" description="Lowers pKa of active site Tyr" evidence="6">
    <location>
        <position position="88"/>
    </location>
</feature>
<dbReference type="PANTHER" id="PTHR43827:SF3">
    <property type="entry name" value="NADP-DEPENDENT OXIDOREDUCTASE DOMAIN-CONTAINING PROTEIN"/>
    <property type="match status" value="1"/>
</dbReference>
<evidence type="ECO:0000313" key="8">
    <source>
        <dbReference type="EMBL" id="KAK3935706.1"/>
    </source>
</evidence>
<dbReference type="PIRSF" id="PIRSF000097">
    <property type="entry name" value="AKR"/>
    <property type="match status" value="1"/>
</dbReference>
<dbReference type="AlphaFoldDB" id="A0AAN6S0W2"/>
<dbReference type="InterPro" id="IPR023210">
    <property type="entry name" value="NADP_OxRdtase_dom"/>
</dbReference>
<dbReference type="PANTHER" id="PTHR43827">
    <property type="entry name" value="2,5-DIKETO-D-GLUCONIC ACID REDUCTASE"/>
    <property type="match status" value="1"/>
</dbReference>
<sequence>MISLTLNDGVSIPLLAYGTGTAILKSKTTLSGDVDSQVVNTIKLAIRAGYRHLDTAEMYQTEPELGVAIKESIVEGIVKREDLFVATKISSEFAQASTKIDVSLQKLGLDYVDLYLIHTPYLKGSDGDLQGAWAAMEAVKASGKARSIGVSNYEESHLVETLATAKVPPSINQIEFHPYLQHGDLLPFSRVNGGGIATSAYGALSPVTRNIAGPLDETLARLAAKYDVSTGMVCLRWCIDQGIVIITTSQKPARMVEYLGVFDFKLSLKEVQEIATAGVQSLKGEELIPRVVQYHKMIEESR</sequence>
<evidence type="ECO:0000256" key="6">
    <source>
        <dbReference type="PIRSR" id="PIRSR000097-3"/>
    </source>
</evidence>
<dbReference type="GO" id="GO:0016616">
    <property type="term" value="F:oxidoreductase activity, acting on the CH-OH group of donors, NAD or NADP as acceptor"/>
    <property type="evidence" value="ECO:0007669"/>
    <property type="project" value="UniProtKB-ARBA"/>
</dbReference>
<feature type="binding site" evidence="5">
    <location>
        <position position="118"/>
    </location>
    <ligand>
        <name>substrate</name>
    </ligand>
</feature>
<dbReference type="Pfam" id="PF00248">
    <property type="entry name" value="Aldo_ket_red"/>
    <property type="match status" value="1"/>
</dbReference>
<dbReference type="Proteomes" id="UP001303473">
    <property type="component" value="Unassembled WGS sequence"/>
</dbReference>
<evidence type="ECO:0000256" key="5">
    <source>
        <dbReference type="PIRSR" id="PIRSR000097-2"/>
    </source>
</evidence>
<gene>
    <name evidence="8" type="ORF">QBC46DRAFT_271162</name>
</gene>
<dbReference type="EMBL" id="MU853911">
    <property type="protein sequence ID" value="KAK3935706.1"/>
    <property type="molecule type" value="Genomic_DNA"/>
</dbReference>